<gene>
    <name evidence="5" type="ORF">D5H75_23380</name>
</gene>
<evidence type="ECO:0000256" key="3">
    <source>
        <dbReference type="SAM" id="MobiDB-lite"/>
    </source>
</evidence>
<evidence type="ECO:0000259" key="4">
    <source>
        <dbReference type="Pfam" id="PF13439"/>
    </source>
</evidence>
<accession>A0A3A4BGZ9</accession>
<evidence type="ECO:0000313" key="6">
    <source>
        <dbReference type="Proteomes" id="UP000265768"/>
    </source>
</evidence>
<reference evidence="5 6" key="1">
    <citation type="submission" date="2018-09" db="EMBL/GenBank/DDBJ databases">
        <title>YIM 75507 draft genome.</title>
        <authorList>
            <person name="Tang S."/>
            <person name="Feng Y."/>
        </authorList>
    </citation>
    <scope>NUCLEOTIDE SEQUENCE [LARGE SCALE GENOMIC DNA]</scope>
    <source>
        <strain evidence="5 6">YIM 75507</strain>
    </source>
</reference>
<keyword evidence="1" id="KW-0328">Glycosyltransferase</keyword>
<dbReference type="CDD" id="cd03801">
    <property type="entry name" value="GT4_PimA-like"/>
    <property type="match status" value="1"/>
</dbReference>
<dbReference type="PANTHER" id="PTHR12526:SF627">
    <property type="entry name" value="D-RHAMNOSYLTRANSFERASE WBPZ"/>
    <property type="match status" value="1"/>
</dbReference>
<dbReference type="SUPFAM" id="SSF53756">
    <property type="entry name" value="UDP-Glycosyltransferase/glycogen phosphorylase"/>
    <property type="match status" value="2"/>
</dbReference>
<evidence type="ECO:0000256" key="2">
    <source>
        <dbReference type="ARBA" id="ARBA00022679"/>
    </source>
</evidence>
<dbReference type="OrthoDB" id="6713581at2"/>
<dbReference type="AlphaFoldDB" id="A0A3A4BGZ9"/>
<dbReference type="EMBL" id="QZEY01000009">
    <property type="protein sequence ID" value="RJL30562.1"/>
    <property type="molecule type" value="Genomic_DNA"/>
</dbReference>
<proteinExistence type="predicted"/>
<dbReference type="PANTHER" id="PTHR12526">
    <property type="entry name" value="GLYCOSYLTRANSFERASE"/>
    <property type="match status" value="1"/>
</dbReference>
<comment type="caution">
    <text evidence="5">The sequence shown here is derived from an EMBL/GenBank/DDBJ whole genome shotgun (WGS) entry which is preliminary data.</text>
</comment>
<evidence type="ECO:0000256" key="1">
    <source>
        <dbReference type="ARBA" id="ARBA00022676"/>
    </source>
</evidence>
<protein>
    <submittedName>
        <fullName evidence="5">Glycosyltransferase family 1 protein</fullName>
    </submittedName>
</protein>
<dbReference type="InterPro" id="IPR028098">
    <property type="entry name" value="Glyco_trans_4-like_N"/>
</dbReference>
<sequence length="701" mass="77317">MPPHVAAAVLAGIDEEAPHDLLVVRGRRVSAQLALAGRFAGRMWTYLTDVPQSLGDLTDGLRRELDMIARASRYLLCQTEELRCFLEQIVPATCGKSVLLPPIVPPPPPVVRTGHPVVRLVYTGKFAPAWKTLEMTGLPARLEAAGVAAELHMIGDKVHEHPPGYAREMRAALSGTPGVIWHGGQSREDTMRLAGGCDFGLSWRDESLDASLELSTKVLEYGALGLPVILNRTPMHEALLGSDYPLYAASEQDVAEAVRRATADPSVRRLAADRCESAARRFSLDEAARRLRSYLARAFPAPVRATPRATTAQAGQTARAGQVGQTAQAGQTVQAGQTARAAQVRAVPEVPAAPLKVAVAGHDLKFLTGVLEHLRAVPGLELRLDRWHALNRHDEAASREVRDWADVVLCEWAGPVAVWYSRHKRPGQRLLVRLHRFELYRRWPYQIDIGAVDAVICVSPHYARLTRERTGWPREKVVTVPNWVDVDQLDRPKLPGSQYRLGMIGIAPMRKRLDLALDVLAALRRRDPRYTLAVKSKLPWEYPWIWQRPEEREGFTACFERLRRDPLLDQAVVFDPFGPDVAAWLRRVGWVLSTSDDESFHLAPAEGMAAGAVPALLPWPGVDTIYDPRWVHEDPEAMAAAIAGIVEGGAWERESAEARRQVRDAYALDTVNALVLDLLTGRAPAPEAPRSSARPTVPAAS</sequence>
<dbReference type="Proteomes" id="UP000265768">
    <property type="component" value="Unassembled WGS sequence"/>
</dbReference>
<dbReference type="Gene3D" id="3.40.50.2000">
    <property type="entry name" value="Glycogen Phosphorylase B"/>
    <property type="match status" value="3"/>
</dbReference>
<feature type="domain" description="Glycosyltransferase subfamily 4-like N-terminal" evidence="4">
    <location>
        <begin position="404"/>
        <end position="488"/>
    </location>
</feature>
<organism evidence="5 6">
    <name type="scientific">Bailinhaonella thermotolerans</name>
    <dbReference type="NCBI Taxonomy" id="1070861"/>
    <lineage>
        <taxon>Bacteria</taxon>
        <taxon>Bacillati</taxon>
        <taxon>Actinomycetota</taxon>
        <taxon>Actinomycetes</taxon>
        <taxon>Streptosporangiales</taxon>
        <taxon>Streptosporangiaceae</taxon>
        <taxon>Bailinhaonella</taxon>
    </lineage>
</organism>
<dbReference type="Pfam" id="PF13439">
    <property type="entry name" value="Glyco_transf_4"/>
    <property type="match status" value="1"/>
</dbReference>
<feature type="region of interest" description="Disordered" evidence="3">
    <location>
        <begin position="306"/>
        <end position="325"/>
    </location>
</feature>
<dbReference type="GO" id="GO:0016757">
    <property type="term" value="F:glycosyltransferase activity"/>
    <property type="evidence" value="ECO:0007669"/>
    <property type="project" value="UniProtKB-KW"/>
</dbReference>
<keyword evidence="6" id="KW-1185">Reference proteome</keyword>
<keyword evidence="2 5" id="KW-0808">Transferase</keyword>
<name>A0A3A4BGZ9_9ACTN</name>
<evidence type="ECO:0000313" key="5">
    <source>
        <dbReference type="EMBL" id="RJL30562.1"/>
    </source>
</evidence>